<dbReference type="GO" id="GO:0005665">
    <property type="term" value="C:RNA polymerase II, core complex"/>
    <property type="evidence" value="ECO:0007669"/>
    <property type="project" value="InterPro"/>
</dbReference>
<keyword evidence="10" id="KW-0175">Coiled coil</keyword>
<dbReference type="Pfam" id="PF13656">
    <property type="entry name" value="RNA_pol_L_2"/>
    <property type="match status" value="1"/>
</dbReference>
<dbReference type="InterPro" id="IPR008193">
    <property type="entry name" value="RNA_pol_Rpb11_13-16kDa_CS"/>
</dbReference>
<evidence type="ECO:0000256" key="4">
    <source>
        <dbReference type="ARBA" id="ARBA00023163"/>
    </source>
</evidence>
<organism evidence="12 13">
    <name type="scientific">Trichuris muris</name>
    <name type="common">Mouse whipworm</name>
    <dbReference type="NCBI Taxonomy" id="70415"/>
    <lineage>
        <taxon>Eukaryota</taxon>
        <taxon>Metazoa</taxon>
        <taxon>Ecdysozoa</taxon>
        <taxon>Nematoda</taxon>
        <taxon>Enoplea</taxon>
        <taxon>Dorylaimia</taxon>
        <taxon>Trichinellida</taxon>
        <taxon>Trichuridae</taxon>
        <taxon>Trichuris</taxon>
    </lineage>
</organism>
<keyword evidence="12" id="KW-1185">Reference proteome</keyword>
<keyword evidence="3" id="KW-0240">DNA-directed RNA polymerase</keyword>
<proteinExistence type="inferred from homology"/>
<dbReference type="AlphaFoldDB" id="A0A5S6QI70"/>
<comment type="function">
    <text evidence="6">DNA-dependent RNA polymerase catalyzes the transcription of DNA into RNA using the four ribonucleoside triphosphates as substrates. Component of RNA polymerase II which synthesizes mRNA precursors and many functional non-coding RNAs. Pol II is the central component of the basal RNA polymerase II transcription machinery. It is composed of mobile elements that move relative to each other. RPB11 is part of the core element with the central large cleft.</text>
</comment>
<keyword evidence="4" id="KW-0804">Transcription</keyword>
<comment type="similarity">
    <text evidence="7">Belongs to the archaeal Rpo11/eukaryotic RPB11/RPC19 RNA polymerase subunit family.</text>
</comment>
<dbReference type="InterPro" id="IPR036603">
    <property type="entry name" value="RBP11-like"/>
</dbReference>
<dbReference type="FunFam" id="3.30.1360.10:FF:000003">
    <property type="entry name" value="DNA-directed RNA polymerase II subunit RPB11"/>
    <property type="match status" value="1"/>
</dbReference>
<dbReference type="PROSITE" id="PS01154">
    <property type="entry name" value="RNA_POL_L_13KD"/>
    <property type="match status" value="1"/>
</dbReference>
<protein>
    <recommendedName>
        <fullName evidence="8">Probable DNA-directed RNA polymerase II subunit RPB11</fullName>
    </recommendedName>
    <alternativeName>
        <fullName evidence="9">DNA-directed RNA polymerase II subunit J</fullName>
    </alternativeName>
</protein>
<name>A0A5S6QI70_TRIMR</name>
<dbReference type="InterPro" id="IPR037685">
    <property type="entry name" value="RBP11"/>
</dbReference>
<dbReference type="PANTHER" id="PTHR13946:SF16">
    <property type="entry name" value="DNA-DIRECTED RNA POLYMERASE II SUBUNIT RPB11"/>
    <property type="match status" value="1"/>
</dbReference>
<evidence type="ECO:0000256" key="3">
    <source>
        <dbReference type="ARBA" id="ARBA00022478"/>
    </source>
</evidence>
<dbReference type="GO" id="GO:0003677">
    <property type="term" value="F:DNA binding"/>
    <property type="evidence" value="ECO:0007669"/>
    <property type="project" value="InterPro"/>
</dbReference>
<accession>A0A5S6QI70</accession>
<evidence type="ECO:0000256" key="6">
    <source>
        <dbReference type="ARBA" id="ARBA00025149"/>
    </source>
</evidence>
<feature type="coiled-coil region" evidence="10">
    <location>
        <begin position="84"/>
        <end position="111"/>
    </location>
</feature>
<evidence type="ECO:0000259" key="11">
    <source>
        <dbReference type="Pfam" id="PF13656"/>
    </source>
</evidence>
<evidence type="ECO:0000256" key="1">
    <source>
        <dbReference type="ARBA" id="ARBA00004123"/>
    </source>
</evidence>
<dbReference type="Proteomes" id="UP000046395">
    <property type="component" value="Unassembled WGS sequence"/>
</dbReference>
<evidence type="ECO:0000256" key="5">
    <source>
        <dbReference type="ARBA" id="ARBA00023242"/>
    </source>
</evidence>
<reference evidence="13" key="1">
    <citation type="submission" date="2019-12" db="UniProtKB">
        <authorList>
            <consortium name="WormBaseParasite"/>
        </authorList>
    </citation>
    <scope>IDENTIFICATION</scope>
</reference>
<evidence type="ECO:0000256" key="10">
    <source>
        <dbReference type="SAM" id="Coils"/>
    </source>
</evidence>
<keyword evidence="5" id="KW-0539">Nucleus</keyword>
<dbReference type="STRING" id="70415.A0A5S6QI70"/>
<dbReference type="Gene3D" id="3.30.1360.10">
    <property type="entry name" value="RNA polymerase, RBP11-like subunit"/>
    <property type="match status" value="1"/>
</dbReference>
<comment type="subunit">
    <text evidence="2">Component of the RNA polymerase II (Pol II) complex consisting of 12 subunits.</text>
</comment>
<evidence type="ECO:0000256" key="7">
    <source>
        <dbReference type="ARBA" id="ARBA00025751"/>
    </source>
</evidence>
<dbReference type="InterPro" id="IPR009025">
    <property type="entry name" value="RBP11-like_dimer"/>
</dbReference>
<dbReference type="GO" id="GO:0046983">
    <property type="term" value="F:protein dimerization activity"/>
    <property type="evidence" value="ECO:0007669"/>
    <property type="project" value="InterPro"/>
</dbReference>
<dbReference type="InterPro" id="IPR022905">
    <property type="entry name" value="Rpo11-like"/>
</dbReference>
<evidence type="ECO:0000256" key="2">
    <source>
        <dbReference type="ARBA" id="ARBA00011730"/>
    </source>
</evidence>
<dbReference type="GO" id="GO:0003899">
    <property type="term" value="F:DNA-directed RNA polymerase activity"/>
    <property type="evidence" value="ECO:0007669"/>
    <property type="project" value="InterPro"/>
</dbReference>
<dbReference type="CDD" id="cd06926">
    <property type="entry name" value="RNAP_II_RPB11"/>
    <property type="match status" value="1"/>
</dbReference>
<dbReference type="SUPFAM" id="SSF55257">
    <property type="entry name" value="RBP11-like subunits of RNA polymerase"/>
    <property type="match status" value="1"/>
</dbReference>
<comment type="subcellular location">
    <subcellularLocation>
        <location evidence="1">Nucleus</location>
    </subcellularLocation>
</comment>
<evidence type="ECO:0000313" key="13">
    <source>
        <dbReference type="WBParaSite" id="TMUE_2000006908.1"/>
    </source>
</evidence>
<dbReference type="GO" id="GO:0006366">
    <property type="term" value="P:transcription by RNA polymerase II"/>
    <property type="evidence" value="ECO:0007669"/>
    <property type="project" value="InterPro"/>
</dbReference>
<evidence type="ECO:0000256" key="9">
    <source>
        <dbReference type="ARBA" id="ARBA00081587"/>
    </source>
</evidence>
<evidence type="ECO:0000256" key="8">
    <source>
        <dbReference type="ARBA" id="ARBA00069461"/>
    </source>
</evidence>
<feature type="domain" description="DNA-directed RNA polymerase RBP11-like dimerisation" evidence="11">
    <location>
        <begin position="33"/>
        <end position="103"/>
    </location>
</feature>
<dbReference type="PANTHER" id="PTHR13946">
    <property type="entry name" value="DNA-DIRECTED RNA POLYMERASE I,II,III"/>
    <property type="match status" value="1"/>
</dbReference>
<dbReference type="WBParaSite" id="TMUE_2000006908.1">
    <property type="protein sequence ID" value="TMUE_2000006908.1"/>
    <property type="gene ID" value="WBGene00287215"/>
</dbReference>
<sequence>MNAPPSFESFLLFDGEKKISAQKETKVPNAYLFIINKEDHTMGNLLKDKLLEDGKVLFAGYKQPHPLEHKIYLRVQTTPDYHPLRALNTAFLELISEVNQLEEDFREAIKERLANAP</sequence>
<dbReference type="HAMAP" id="MF_00261">
    <property type="entry name" value="RNApol_arch_Rpo11"/>
    <property type="match status" value="1"/>
</dbReference>
<evidence type="ECO:0000313" key="12">
    <source>
        <dbReference type="Proteomes" id="UP000046395"/>
    </source>
</evidence>